<dbReference type="EMBL" id="BGPR01113588">
    <property type="protein sequence ID" value="GBM98487.1"/>
    <property type="molecule type" value="Genomic_DNA"/>
</dbReference>
<sequence length="47" mass="5226">EIEEYVKLFGGSPVGNFTRLTMTGVNEDFCVLDDYDQVSCFLSQSGN</sequence>
<dbReference type="Proteomes" id="UP000499080">
    <property type="component" value="Unassembled WGS sequence"/>
</dbReference>
<accession>A0A4Y2K891</accession>
<reference evidence="1 2" key="1">
    <citation type="journal article" date="2019" name="Sci. Rep.">
        <title>Orb-weaving spider Araneus ventricosus genome elucidates the spidroin gene catalogue.</title>
        <authorList>
            <person name="Kono N."/>
            <person name="Nakamura H."/>
            <person name="Ohtoshi R."/>
            <person name="Moran D.A.P."/>
            <person name="Shinohara A."/>
            <person name="Yoshida Y."/>
            <person name="Fujiwara M."/>
            <person name="Mori M."/>
            <person name="Tomita M."/>
            <person name="Arakawa K."/>
        </authorList>
    </citation>
    <scope>NUCLEOTIDE SEQUENCE [LARGE SCALE GENOMIC DNA]</scope>
</reference>
<feature type="non-terminal residue" evidence="1">
    <location>
        <position position="1"/>
    </location>
</feature>
<evidence type="ECO:0000313" key="1">
    <source>
        <dbReference type="EMBL" id="GBM98487.1"/>
    </source>
</evidence>
<protein>
    <submittedName>
        <fullName evidence="1">Uncharacterized protein</fullName>
    </submittedName>
</protein>
<name>A0A4Y2K891_ARAVE</name>
<evidence type="ECO:0000313" key="2">
    <source>
        <dbReference type="Proteomes" id="UP000499080"/>
    </source>
</evidence>
<dbReference type="AlphaFoldDB" id="A0A4Y2K891"/>
<gene>
    <name evidence="1" type="ORF">AVEN_140721_1</name>
</gene>
<organism evidence="1 2">
    <name type="scientific">Araneus ventricosus</name>
    <name type="common">Orbweaver spider</name>
    <name type="synonym">Epeira ventricosa</name>
    <dbReference type="NCBI Taxonomy" id="182803"/>
    <lineage>
        <taxon>Eukaryota</taxon>
        <taxon>Metazoa</taxon>
        <taxon>Ecdysozoa</taxon>
        <taxon>Arthropoda</taxon>
        <taxon>Chelicerata</taxon>
        <taxon>Arachnida</taxon>
        <taxon>Araneae</taxon>
        <taxon>Araneomorphae</taxon>
        <taxon>Entelegynae</taxon>
        <taxon>Araneoidea</taxon>
        <taxon>Araneidae</taxon>
        <taxon>Araneus</taxon>
    </lineage>
</organism>
<comment type="caution">
    <text evidence="1">The sequence shown here is derived from an EMBL/GenBank/DDBJ whole genome shotgun (WGS) entry which is preliminary data.</text>
</comment>
<proteinExistence type="predicted"/>
<keyword evidence="2" id="KW-1185">Reference proteome</keyword>